<name>A0A1B1Z360_9BACL</name>
<dbReference type="OrthoDB" id="5381491at2"/>
<reference evidence="5 6" key="1">
    <citation type="submission" date="2016-08" db="EMBL/GenBank/DDBJ databases">
        <title>Complete genome sequence of Fictibacillus arsenicus G25-54, a strain with toxicity to nematodes and a potential arsenic-resistance activity.</title>
        <authorList>
            <person name="Zheng Z."/>
        </authorList>
    </citation>
    <scope>NUCLEOTIDE SEQUENCE [LARGE SCALE GENOMIC DNA]</scope>
    <source>
        <strain evidence="5 6">G25-54</strain>
    </source>
</reference>
<sequence>MWKLWKVWVLICVLLLGACSSNGGSKKEAEYNMAGGDSSEGKMEVSKSSADEGSVSSEKSEKKQSIQDQRKVIYNADLRITVEKLQNAMETVRKMVDDKGGYIVESNTNIGEEGYQDGMMTVRVPMNGFRPFLQEVKDLSEGAPHESVRGEDVTEEYVDLSSRLKAKQQVRDRLESFMKEAERTEDLLKISSDLARVQEEIEQIEGRLNFLKNQSDYSTVTIQFEVKNLKAEKLQTGDLDTWKKNEDAIHGDGKLLCFCDFIYRCCIIWISACVDCADTRCNLDLEKDKRAKEKAGFSDIHVISRYVLFMSDNRYVRNTLCSPDNSPEAERVFWLLRHLF</sequence>
<dbReference type="EMBL" id="CP016761">
    <property type="protein sequence ID" value="ANX11868.1"/>
    <property type="molecule type" value="Genomic_DNA"/>
</dbReference>
<feature type="signal peptide" evidence="3">
    <location>
        <begin position="1"/>
        <end position="23"/>
    </location>
</feature>
<keyword evidence="6" id="KW-1185">Reference proteome</keyword>
<dbReference type="PROSITE" id="PS51257">
    <property type="entry name" value="PROKAR_LIPOPROTEIN"/>
    <property type="match status" value="1"/>
</dbReference>
<evidence type="ECO:0000256" key="2">
    <source>
        <dbReference type="SAM" id="MobiDB-lite"/>
    </source>
</evidence>
<dbReference type="AlphaFoldDB" id="A0A1B1Z360"/>
<keyword evidence="1" id="KW-0175">Coiled coil</keyword>
<evidence type="ECO:0000259" key="4">
    <source>
        <dbReference type="Pfam" id="PF14257"/>
    </source>
</evidence>
<dbReference type="KEGG" id="far:ABE41_007590"/>
<feature type="domain" description="DUF4349" evidence="4">
    <location>
        <begin position="70"/>
        <end position="237"/>
    </location>
</feature>
<feature type="chain" id="PRO_5039190593" description="DUF4349 domain-containing protein" evidence="3">
    <location>
        <begin position="24"/>
        <end position="340"/>
    </location>
</feature>
<evidence type="ECO:0000313" key="6">
    <source>
        <dbReference type="Proteomes" id="UP000077412"/>
    </source>
</evidence>
<evidence type="ECO:0000313" key="5">
    <source>
        <dbReference type="EMBL" id="ANX11868.1"/>
    </source>
</evidence>
<accession>A0A1B1Z360</accession>
<gene>
    <name evidence="5" type="ORF">ABE41_007590</name>
</gene>
<dbReference type="STRING" id="255247.ABE41_007590"/>
<dbReference type="RefSeq" id="WP_066288362.1">
    <property type="nucleotide sequence ID" value="NZ_CP016761.1"/>
</dbReference>
<keyword evidence="3" id="KW-0732">Signal</keyword>
<evidence type="ECO:0000256" key="1">
    <source>
        <dbReference type="SAM" id="Coils"/>
    </source>
</evidence>
<protein>
    <recommendedName>
        <fullName evidence="4">DUF4349 domain-containing protein</fullName>
    </recommendedName>
</protein>
<dbReference type="InterPro" id="IPR025645">
    <property type="entry name" value="DUF4349"/>
</dbReference>
<dbReference type="Proteomes" id="UP000077412">
    <property type="component" value="Chromosome"/>
</dbReference>
<dbReference type="Pfam" id="PF14257">
    <property type="entry name" value="DUF4349"/>
    <property type="match status" value="1"/>
</dbReference>
<proteinExistence type="predicted"/>
<evidence type="ECO:0000256" key="3">
    <source>
        <dbReference type="SAM" id="SignalP"/>
    </source>
</evidence>
<feature type="coiled-coil region" evidence="1">
    <location>
        <begin position="164"/>
        <end position="214"/>
    </location>
</feature>
<organism evidence="5 6">
    <name type="scientific">Fictibacillus arsenicus</name>
    <dbReference type="NCBI Taxonomy" id="255247"/>
    <lineage>
        <taxon>Bacteria</taxon>
        <taxon>Bacillati</taxon>
        <taxon>Bacillota</taxon>
        <taxon>Bacilli</taxon>
        <taxon>Bacillales</taxon>
        <taxon>Fictibacillaceae</taxon>
        <taxon>Fictibacillus</taxon>
    </lineage>
</organism>
<feature type="region of interest" description="Disordered" evidence="2">
    <location>
        <begin position="25"/>
        <end position="66"/>
    </location>
</feature>